<feature type="region of interest" description="Disordered" evidence="1">
    <location>
        <begin position="1"/>
        <end position="60"/>
    </location>
</feature>
<gene>
    <name evidence="2" type="ORF">AMS68_003109</name>
</gene>
<dbReference type="EMBL" id="CP051140">
    <property type="protein sequence ID" value="QIW97591.1"/>
    <property type="molecule type" value="Genomic_DNA"/>
</dbReference>
<feature type="compositionally biased region" description="Polar residues" evidence="1">
    <location>
        <begin position="1"/>
        <end position="12"/>
    </location>
</feature>
<evidence type="ECO:0000313" key="2">
    <source>
        <dbReference type="EMBL" id="QIW97591.1"/>
    </source>
</evidence>
<sequence length="527" mass="50947">MTSTVSIPTPSLQDPLPVSSGAGEKQTQSIGGVQDPGAQQSLGGKQDPATPSDVQSVPVSSDLAGVQTRSVGNVQDPAAPASPNTAIVESKTFVVVSVSTGVVVAVSGMTTTFGAGVTTSLAGEQVNIPSSGAVVIGTGSVAKTVAFTTSIAGPQQTVVTVGSEEVTFAPASSGGVVVANGGSTATVALGGLATIGGQQVGVAPSGSVVLGSGGSASTIALPPAPTTVVAGGQSVTLAQAPNGAGVVVANGGTTTTVTPGAAAVTVGGQQVSIAIGDSVVVGTGNSATTIFLVHTPVSSTAFIIGSETVTILPASGATGVIVVDHSTTKTIQAGSVVTIDGQRLSAGSGVAVIGTGTLPATIAVFSPSIDQTIVIGSQTVTLVRVSTGVIVVDRGNPTTIAAGAVATIEGQRVSVGVNGLVAVGTGSTASTISVRVDTHISSSTNVVSSMYKTRSTSTTSSTESSRPIEQATLPLLSVSTQQASSTQQSTSGVAVLPGQGSMMRATSCVPMLVGVLMLPLMLEALPL</sequence>
<keyword evidence="3" id="KW-1185">Reference proteome</keyword>
<dbReference type="Proteomes" id="UP000503462">
    <property type="component" value="Chromosome 2"/>
</dbReference>
<dbReference type="AlphaFoldDB" id="A0A6H0XS50"/>
<protein>
    <submittedName>
        <fullName evidence="2">Uncharacterized protein</fullName>
    </submittedName>
</protein>
<organism evidence="2 3">
    <name type="scientific">Peltaster fructicola</name>
    <dbReference type="NCBI Taxonomy" id="286661"/>
    <lineage>
        <taxon>Eukaryota</taxon>
        <taxon>Fungi</taxon>
        <taxon>Dikarya</taxon>
        <taxon>Ascomycota</taxon>
        <taxon>Pezizomycotina</taxon>
        <taxon>Dothideomycetes</taxon>
        <taxon>Dothideomycetes incertae sedis</taxon>
        <taxon>Peltaster</taxon>
    </lineage>
</organism>
<evidence type="ECO:0000256" key="1">
    <source>
        <dbReference type="SAM" id="MobiDB-lite"/>
    </source>
</evidence>
<dbReference type="OrthoDB" id="10678576at2759"/>
<feature type="compositionally biased region" description="Polar residues" evidence="1">
    <location>
        <begin position="25"/>
        <end position="43"/>
    </location>
</feature>
<evidence type="ECO:0000313" key="3">
    <source>
        <dbReference type="Proteomes" id="UP000503462"/>
    </source>
</evidence>
<name>A0A6H0XS50_9PEZI</name>
<proteinExistence type="predicted"/>
<feature type="compositionally biased region" description="Low complexity" evidence="1">
    <location>
        <begin position="51"/>
        <end position="60"/>
    </location>
</feature>
<accession>A0A6H0XS50</accession>
<reference evidence="2 3" key="1">
    <citation type="journal article" date="2016" name="Sci. Rep.">
        <title>Peltaster fructicola genome reveals evolution from an invasive phytopathogen to an ectophytic parasite.</title>
        <authorList>
            <person name="Xu C."/>
            <person name="Chen H."/>
            <person name="Gleason M.L."/>
            <person name="Xu J.R."/>
            <person name="Liu H."/>
            <person name="Zhang R."/>
            <person name="Sun G."/>
        </authorList>
    </citation>
    <scope>NUCLEOTIDE SEQUENCE [LARGE SCALE GENOMIC DNA]</scope>
    <source>
        <strain evidence="2 3">LNHT1506</strain>
    </source>
</reference>